<sequence length="105" mass="12148">MWITLFPRRLSVRARMTFPRASSRVPVFPVFPDRSEPARSTRRRVLLPRQQMSMWRVRMVAFPVSTMLSSSSVDVTTISLTPTTTRNEKTDQLKTSQSLTVIHIK</sequence>
<reference evidence="1" key="2">
    <citation type="submission" date="2025-09" db="UniProtKB">
        <authorList>
            <consortium name="Ensembl"/>
        </authorList>
    </citation>
    <scope>IDENTIFICATION</scope>
</reference>
<dbReference type="Ensembl" id="ENSOMET00000036703.1">
    <property type="protein sequence ID" value="ENSOMEP00000021638.1"/>
    <property type="gene ID" value="ENSOMEG00000023555.1"/>
</dbReference>
<dbReference type="PaxDb" id="30732-ENSOMEP00000021638"/>
<protein>
    <submittedName>
        <fullName evidence="1">Uncharacterized protein</fullName>
    </submittedName>
</protein>
<reference evidence="1" key="1">
    <citation type="submission" date="2025-08" db="UniProtKB">
        <authorList>
            <consortium name="Ensembl"/>
        </authorList>
    </citation>
    <scope>IDENTIFICATION</scope>
</reference>
<name>A0A3B3CUZ2_ORYME</name>
<evidence type="ECO:0000313" key="1">
    <source>
        <dbReference type="Ensembl" id="ENSOMEP00000021638.1"/>
    </source>
</evidence>
<dbReference type="GeneTree" id="ENSGT01150000287299"/>
<keyword evidence="2" id="KW-1185">Reference proteome</keyword>
<accession>A0A3B3CUZ2</accession>
<dbReference type="AlphaFoldDB" id="A0A3B3CUZ2"/>
<dbReference type="Proteomes" id="UP000261560">
    <property type="component" value="Unplaced"/>
</dbReference>
<organism evidence="1 2">
    <name type="scientific">Oryzias melastigma</name>
    <name type="common">Marine medaka</name>
    <dbReference type="NCBI Taxonomy" id="30732"/>
    <lineage>
        <taxon>Eukaryota</taxon>
        <taxon>Metazoa</taxon>
        <taxon>Chordata</taxon>
        <taxon>Craniata</taxon>
        <taxon>Vertebrata</taxon>
        <taxon>Euteleostomi</taxon>
        <taxon>Actinopterygii</taxon>
        <taxon>Neopterygii</taxon>
        <taxon>Teleostei</taxon>
        <taxon>Neoteleostei</taxon>
        <taxon>Acanthomorphata</taxon>
        <taxon>Ovalentaria</taxon>
        <taxon>Atherinomorphae</taxon>
        <taxon>Beloniformes</taxon>
        <taxon>Adrianichthyidae</taxon>
        <taxon>Oryziinae</taxon>
        <taxon>Oryzias</taxon>
    </lineage>
</organism>
<evidence type="ECO:0000313" key="2">
    <source>
        <dbReference type="Proteomes" id="UP000261560"/>
    </source>
</evidence>
<proteinExistence type="predicted"/>